<evidence type="ECO:0000313" key="3">
    <source>
        <dbReference type="EMBL" id="GAA2487318.1"/>
    </source>
</evidence>
<feature type="compositionally biased region" description="Low complexity" evidence="1">
    <location>
        <begin position="20"/>
        <end position="32"/>
    </location>
</feature>
<name>A0ABP5YWF9_9ACTN</name>
<evidence type="ECO:0000256" key="2">
    <source>
        <dbReference type="SAM" id="Phobius"/>
    </source>
</evidence>
<keyword evidence="2" id="KW-1133">Transmembrane helix</keyword>
<proteinExistence type="predicted"/>
<keyword evidence="2" id="KW-0812">Transmembrane</keyword>
<feature type="region of interest" description="Disordered" evidence="1">
    <location>
        <begin position="162"/>
        <end position="200"/>
    </location>
</feature>
<dbReference type="EMBL" id="BAAATA010000011">
    <property type="protein sequence ID" value="GAA2487318.1"/>
    <property type="molecule type" value="Genomic_DNA"/>
</dbReference>
<gene>
    <name evidence="3" type="ORF">GCM10010406_24350</name>
</gene>
<reference evidence="4" key="1">
    <citation type="journal article" date="2019" name="Int. J. Syst. Evol. Microbiol.">
        <title>The Global Catalogue of Microorganisms (GCM) 10K type strain sequencing project: providing services to taxonomists for standard genome sequencing and annotation.</title>
        <authorList>
            <consortium name="The Broad Institute Genomics Platform"/>
            <consortium name="The Broad Institute Genome Sequencing Center for Infectious Disease"/>
            <person name="Wu L."/>
            <person name="Ma J."/>
        </authorList>
    </citation>
    <scope>NUCLEOTIDE SEQUENCE [LARGE SCALE GENOMIC DNA]</scope>
    <source>
        <strain evidence="4">JCM 6307</strain>
    </source>
</reference>
<keyword evidence="4" id="KW-1185">Reference proteome</keyword>
<dbReference type="Proteomes" id="UP001501358">
    <property type="component" value="Unassembled WGS sequence"/>
</dbReference>
<feature type="compositionally biased region" description="Low complexity" evidence="1">
    <location>
        <begin position="97"/>
        <end position="106"/>
    </location>
</feature>
<feature type="compositionally biased region" description="Pro residues" evidence="1">
    <location>
        <begin position="83"/>
        <end position="96"/>
    </location>
</feature>
<evidence type="ECO:0000256" key="1">
    <source>
        <dbReference type="SAM" id="MobiDB-lite"/>
    </source>
</evidence>
<evidence type="ECO:0000313" key="4">
    <source>
        <dbReference type="Proteomes" id="UP001501358"/>
    </source>
</evidence>
<sequence>MNDGPQQPHAPGSGQGQWQGQGQWHGQAQGQGPAWNPDGTVPAQGPAQNPGQGGGHERPVLHGQVIPSARQDPSRQPFVPQQPVSPDPSWAPPQAPQPQQQSQQPDLPGAGAGAGEPDWSALAEENEAGARKRRTLLMVGGGVLAAGAIAGIVATAVVASKTDGKPKAKPSASAPADLPGASLPPDPEFPTVTPPPPADPLEFISSAAKDTAPLTPETLFPGRKLTLGDRSYAKGATSGTGSCASAASGTLGAVLANNGCKQVLRATYTANGTAVTIGVAVFDSAADAQKVKAQAKGNIQSLPGGGVPTFCRAVACRLTTNAVGRYAYFTVSGYTDGQAVPASDTKARQTAADINTFTFNRIVQRGRDAAAADAGTG</sequence>
<organism evidence="3 4">
    <name type="scientific">Streptomyces thermolineatus</name>
    <dbReference type="NCBI Taxonomy" id="44033"/>
    <lineage>
        <taxon>Bacteria</taxon>
        <taxon>Bacillati</taxon>
        <taxon>Actinomycetota</taxon>
        <taxon>Actinomycetes</taxon>
        <taxon>Kitasatosporales</taxon>
        <taxon>Streptomycetaceae</taxon>
        <taxon>Streptomyces</taxon>
    </lineage>
</organism>
<protein>
    <submittedName>
        <fullName evidence="3">Uncharacterized protein</fullName>
    </submittedName>
</protein>
<feature type="transmembrane region" description="Helical" evidence="2">
    <location>
        <begin position="136"/>
        <end position="159"/>
    </location>
</feature>
<feature type="region of interest" description="Disordered" evidence="1">
    <location>
        <begin position="1"/>
        <end position="126"/>
    </location>
</feature>
<dbReference type="RefSeq" id="WP_344383222.1">
    <property type="nucleotide sequence ID" value="NZ_BAAATA010000011.1"/>
</dbReference>
<keyword evidence="2" id="KW-0472">Membrane</keyword>
<feature type="compositionally biased region" description="Pro residues" evidence="1">
    <location>
        <begin position="182"/>
        <end position="199"/>
    </location>
</feature>
<comment type="caution">
    <text evidence="3">The sequence shown here is derived from an EMBL/GenBank/DDBJ whole genome shotgun (WGS) entry which is preliminary data.</text>
</comment>
<accession>A0ABP5YWF9</accession>